<dbReference type="EMBL" id="QRTW01000003">
    <property type="protein sequence ID" value="RGR16909.1"/>
    <property type="molecule type" value="Genomic_DNA"/>
</dbReference>
<proteinExistence type="predicted"/>
<dbReference type="Proteomes" id="UP000283310">
    <property type="component" value="Unassembled WGS sequence"/>
</dbReference>
<reference evidence="2 3" key="1">
    <citation type="submission" date="2018-08" db="EMBL/GenBank/DDBJ databases">
        <title>A genome reference for cultivated species of the human gut microbiota.</title>
        <authorList>
            <person name="Zou Y."/>
            <person name="Xue W."/>
            <person name="Luo G."/>
        </authorList>
    </citation>
    <scope>NUCLEOTIDE SEQUENCE [LARGE SCALE GENOMIC DNA]</scope>
    <source>
        <strain evidence="2 3">AF26-20BH</strain>
    </source>
</reference>
<evidence type="ECO:0000313" key="3">
    <source>
        <dbReference type="Proteomes" id="UP000283310"/>
    </source>
</evidence>
<keyword evidence="1" id="KW-0472">Membrane</keyword>
<gene>
    <name evidence="2" type="ORF">DWY65_02825</name>
</gene>
<name>A0A412DSC7_BACSE</name>
<keyword evidence="1" id="KW-1133">Transmembrane helix</keyword>
<accession>A0A412DSC7</accession>
<sequence>MFLFFSLERKETFLKCILPSFYFFYSFVCLRFSIISVQLKDNIGVACCLSAFKNAVIMLILYLQKALCLKLSLDIFATNIEKVPKKIIYSILFL</sequence>
<organism evidence="2 3">
    <name type="scientific">Bacteroides stercoris</name>
    <dbReference type="NCBI Taxonomy" id="46506"/>
    <lineage>
        <taxon>Bacteria</taxon>
        <taxon>Pseudomonadati</taxon>
        <taxon>Bacteroidota</taxon>
        <taxon>Bacteroidia</taxon>
        <taxon>Bacteroidales</taxon>
        <taxon>Bacteroidaceae</taxon>
        <taxon>Bacteroides</taxon>
    </lineage>
</organism>
<evidence type="ECO:0000313" key="2">
    <source>
        <dbReference type="EMBL" id="RGR16909.1"/>
    </source>
</evidence>
<comment type="caution">
    <text evidence="2">The sequence shown here is derived from an EMBL/GenBank/DDBJ whole genome shotgun (WGS) entry which is preliminary data.</text>
</comment>
<protein>
    <submittedName>
        <fullName evidence="2">Uncharacterized protein</fullName>
    </submittedName>
</protein>
<feature type="transmembrane region" description="Helical" evidence="1">
    <location>
        <begin position="12"/>
        <end position="37"/>
    </location>
</feature>
<keyword evidence="1" id="KW-0812">Transmembrane</keyword>
<dbReference type="AlphaFoldDB" id="A0A412DSC7"/>
<evidence type="ECO:0000256" key="1">
    <source>
        <dbReference type="SAM" id="Phobius"/>
    </source>
</evidence>